<protein>
    <submittedName>
        <fullName evidence="1">Uncharacterized protein</fullName>
    </submittedName>
</protein>
<dbReference type="EMBL" id="JAPDRQ010000232">
    <property type="protein sequence ID" value="KAJ9651854.1"/>
    <property type="molecule type" value="Genomic_DNA"/>
</dbReference>
<dbReference type="Proteomes" id="UP001172386">
    <property type="component" value="Unassembled WGS sequence"/>
</dbReference>
<reference evidence="1" key="1">
    <citation type="submission" date="2022-10" db="EMBL/GenBank/DDBJ databases">
        <title>Culturing micro-colonial fungi from biological soil crusts in the Mojave desert and describing Neophaeococcomyces mojavensis, and introducing the new genera and species Taxawa tesnikishii.</title>
        <authorList>
            <person name="Kurbessoian T."/>
            <person name="Stajich J.E."/>
        </authorList>
    </citation>
    <scope>NUCLEOTIDE SEQUENCE</scope>
    <source>
        <strain evidence="1">JES_112</strain>
    </source>
</reference>
<accession>A0ACC2ZWD3</accession>
<name>A0ACC2ZWD3_9EURO</name>
<organism evidence="1 2">
    <name type="scientific">Neophaeococcomyces mojaviensis</name>
    <dbReference type="NCBI Taxonomy" id="3383035"/>
    <lineage>
        <taxon>Eukaryota</taxon>
        <taxon>Fungi</taxon>
        <taxon>Dikarya</taxon>
        <taxon>Ascomycota</taxon>
        <taxon>Pezizomycotina</taxon>
        <taxon>Eurotiomycetes</taxon>
        <taxon>Chaetothyriomycetidae</taxon>
        <taxon>Chaetothyriales</taxon>
        <taxon>Chaetothyriales incertae sedis</taxon>
        <taxon>Neophaeococcomyces</taxon>
    </lineage>
</organism>
<keyword evidence="2" id="KW-1185">Reference proteome</keyword>
<proteinExistence type="predicted"/>
<gene>
    <name evidence="1" type="ORF">H2198_008886</name>
</gene>
<sequence>MAIFDRILATKRDDLEITSPYDDYKDDCSTALVSAGGWTYFSGMKQLRERQKLIEKSRSKYKYGSRQLGIVTLSATFVGLGIYRMLN</sequence>
<evidence type="ECO:0000313" key="1">
    <source>
        <dbReference type="EMBL" id="KAJ9651854.1"/>
    </source>
</evidence>
<evidence type="ECO:0000313" key="2">
    <source>
        <dbReference type="Proteomes" id="UP001172386"/>
    </source>
</evidence>
<comment type="caution">
    <text evidence="1">The sequence shown here is derived from an EMBL/GenBank/DDBJ whole genome shotgun (WGS) entry which is preliminary data.</text>
</comment>